<dbReference type="EMBL" id="VXBW01003451">
    <property type="protein sequence ID" value="NXP07623.1"/>
    <property type="molecule type" value="Genomic_DNA"/>
</dbReference>
<gene>
    <name evidence="2" type="primary">Cplane1_5</name>
    <name evidence="2" type="ORF">THIORB_R15253</name>
</gene>
<evidence type="ECO:0000256" key="1">
    <source>
        <dbReference type="SAM" id="MobiDB-lite"/>
    </source>
</evidence>
<evidence type="ECO:0000313" key="2">
    <source>
        <dbReference type="EMBL" id="NXP07623.1"/>
    </source>
</evidence>
<sequence>VLTSLWLLEQLYRDGSQAKSITSKSVENQFLKEFASLSEAQSGTEKESSMDESSSMLASAPLDIQSVQAYDDICETGLGLPTKSKYFDKKKINNGNNSVPHTTEDHNEVRSFVQEELDVTSEREELFEEPYETPKTFSSSIKIKSVECQREK</sequence>
<dbReference type="Proteomes" id="UP000565698">
    <property type="component" value="Unassembled WGS sequence"/>
</dbReference>
<proteinExistence type="predicted"/>
<comment type="caution">
    <text evidence="2">The sequence shown here is derived from an EMBL/GenBank/DDBJ whole genome shotgun (WGS) entry which is preliminary data.</text>
</comment>
<name>A0A7L1XC14_9AVES</name>
<feature type="region of interest" description="Disordered" evidence="1">
    <location>
        <begin position="37"/>
        <end position="57"/>
    </location>
</feature>
<keyword evidence="3" id="KW-1185">Reference proteome</keyword>
<accession>A0A7L1XC14</accession>
<evidence type="ECO:0000313" key="3">
    <source>
        <dbReference type="Proteomes" id="UP000565698"/>
    </source>
</evidence>
<dbReference type="AlphaFoldDB" id="A0A7L1XC14"/>
<organism evidence="2 3">
    <name type="scientific">Thinocorus orbignyianus</name>
    <dbReference type="NCBI Taxonomy" id="161742"/>
    <lineage>
        <taxon>Eukaryota</taxon>
        <taxon>Metazoa</taxon>
        <taxon>Chordata</taxon>
        <taxon>Craniata</taxon>
        <taxon>Vertebrata</taxon>
        <taxon>Euteleostomi</taxon>
        <taxon>Archelosauria</taxon>
        <taxon>Archosauria</taxon>
        <taxon>Dinosauria</taxon>
        <taxon>Saurischia</taxon>
        <taxon>Theropoda</taxon>
        <taxon>Coelurosauria</taxon>
        <taxon>Aves</taxon>
        <taxon>Neognathae</taxon>
        <taxon>Neoaves</taxon>
        <taxon>Aequornithes</taxon>
        <taxon>Ciconiiformes</taxon>
        <taxon>Thinocoridae</taxon>
        <taxon>Thinocorus</taxon>
    </lineage>
</organism>
<feature type="non-terminal residue" evidence="2">
    <location>
        <position position="152"/>
    </location>
</feature>
<reference evidence="2 3" key="1">
    <citation type="submission" date="2019-09" db="EMBL/GenBank/DDBJ databases">
        <title>Bird 10,000 Genomes (B10K) Project - Family phase.</title>
        <authorList>
            <person name="Zhang G."/>
        </authorList>
    </citation>
    <scope>NUCLEOTIDE SEQUENCE [LARGE SCALE GENOMIC DNA]</scope>
    <source>
        <strain evidence="2">B10K-DU-002-47</strain>
        <tissue evidence="2">Muscle</tissue>
    </source>
</reference>
<dbReference type="OrthoDB" id="5974632at2759"/>
<protein>
    <submittedName>
        <fullName evidence="2">CPLN1 protein</fullName>
    </submittedName>
</protein>
<feature type="non-terminal residue" evidence="2">
    <location>
        <position position="1"/>
    </location>
</feature>